<name>A0A8S5S1T7_9CAUD</name>
<evidence type="ECO:0000256" key="1">
    <source>
        <dbReference type="SAM" id="MobiDB-lite"/>
    </source>
</evidence>
<feature type="compositionally biased region" description="Basic and acidic residues" evidence="1">
    <location>
        <begin position="1"/>
        <end position="10"/>
    </location>
</feature>
<evidence type="ECO:0000313" key="2">
    <source>
        <dbReference type="EMBL" id="DAF44771.1"/>
    </source>
</evidence>
<accession>A0A8S5S1T7</accession>
<proteinExistence type="predicted"/>
<feature type="region of interest" description="Disordered" evidence="1">
    <location>
        <begin position="1"/>
        <end position="46"/>
    </location>
</feature>
<protein>
    <submittedName>
        <fullName evidence="2">Uncharacterized protein</fullName>
    </submittedName>
</protein>
<reference evidence="2" key="1">
    <citation type="journal article" date="2021" name="Proc. Natl. Acad. Sci. U.S.A.">
        <title>A Catalog of Tens of Thousands of Viruses from Human Metagenomes Reveals Hidden Associations with Chronic Diseases.</title>
        <authorList>
            <person name="Tisza M.J."/>
            <person name="Buck C.B."/>
        </authorList>
    </citation>
    <scope>NUCLEOTIDE SEQUENCE</scope>
    <source>
        <strain evidence="2">Ct8Lf7</strain>
    </source>
</reference>
<organism evidence="2">
    <name type="scientific">Podoviridae sp. ct8Lf7</name>
    <dbReference type="NCBI Taxonomy" id="2827723"/>
    <lineage>
        <taxon>Viruses</taxon>
        <taxon>Duplodnaviria</taxon>
        <taxon>Heunggongvirae</taxon>
        <taxon>Uroviricota</taxon>
        <taxon>Caudoviricetes</taxon>
    </lineage>
</organism>
<dbReference type="EMBL" id="BK032511">
    <property type="protein sequence ID" value="DAF44771.1"/>
    <property type="molecule type" value="Genomic_DNA"/>
</dbReference>
<sequence>MSRTYKEHHPTAHNPKNRIPTPYLDKEGKVERRRKRRAYGSQGWGR</sequence>